<keyword evidence="3" id="KW-1185">Reference proteome</keyword>
<evidence type="ECO:0000256" key="1">
    <source>
        <dbReference type="SAM" id="MobiDB-lite"/>
    </source>
</evidence>
<organism evidence="2 3">
    <name type="scientific">Phialemonium thermophilum</name>
    <dbReference type="NCBI Taxonomy" id="223376"/>
    <lineage>
        <taxon>Eukaryota</taxon>
        <taxon>Fungi</taxon>
        <taxon>Dikarya</taxon>
        <taxon>Ascomycota</taxon>
        <taxon>Pezizomycotina</taxon>
        <taxon>Sordariomycetes</taxon>
        <taxon>Sordariomycetidae</taxon>
        <taxon>Cephalothecales</taxon>
        <taxon>Cephalothecaceae</taxon>
        <taxon>Phialemonium</taxon>
    </lineage>
</organism>
<name>A0ABR3V0C4_9PEZI</name>
<dbReference type="Proteomes" id="UP001586593">
    <property type="component" value="Unassembled WGS sequence"/>
</dbReference>
<sequence>MAVGVVGRVSRQVVGREGAGQHGRPGLRGQRQAGKKQSNRQKQAGKQEAGGGLEPIMTMLSRGSAMA</sequence>
<proteinExistence type="predicted"/>
<evidence type="ECO:0000313" key="2">
    <source>
        <dbReference type="EMBL" id="KAL1835260.1"/>
    </source>
</evidence>
<evidence type="ECO:0000313" key="3">
    <source>
        <dbReference type="Proteomes" id="UP001586593"/>
    </source>
</evidence>
<reference evidence="2 3" key="1">
    <citation type="journal article" date="2024" name="Commun. Biol.">
        <title>Comparative genomic analysis of thermophilic fungi reveals convergent evolutionary adaptations and gene losses.</title>
        <authorList>
            <person name="Steindorff A.S."/>
            <person name="Aguilar-Pontes M.V."/>
            <person name="Robinson A.J."/>
            <person name="Andreopoulos B."/>
            <person name="LaButti K."/>
            <person name="Kuo A."/>
            <person name="Mondo S."/>
            <person name="Riley R."/>
            <person name="Otillar R."/>
            <person name="Haridas S."/>
            <person name="Lipzen A."/>
            <person name="Grimwood J."/>
            <person name="Schmutz J."/>
            <person name="Clum A."/>
            <person name="Reid I.D."/>
            <person name="Moisan M.C."/>
            <person name="Butler G."/>
            <person name="Nguyen T.T.M."/>
            <person name="Dewar K."/>
            <person name="Conant G."/>
            <person name="Drula E."/>
            <person name="Henrissat B."/>
            <person name="Hansel C."/>
            <person name="Singer S."/>
            <person name="Hutchinson M.I."/>
            <person name="de Vries R.P."/>
            <person name="Natvig D.O."/>
            <person name="Powell A.J."/>
            <person name="Tsang A."/>
            <person name="Grigoriev I.V."/>
        </authorList>
    </citation>
    <scope>NUCLEOTIDE SEQUENCE [LARGE SCALE GENOMIC DNA]</scope>
    <source>
        <strain evidence="2 3">ATCC 24622</strain>
    </source>
</reference>
<feature type="compositionally biased region" description="Low complexity" evidence="1">
    <location>
        <begin position="1"/>
        <end position="16"/>
    </location>
</feature>
<accession>A0ABR3V0C4</accession>
<comment type="caution">
    <text evidence="2">The sequence shown here is derived from an EMBL/GenBank/DDBJ whole genome shotgun (WGS) entry which is preliminary data.</text>
</comment>
<dbReference type="EMBL" id="JAZHXJ010003305">
    <property type="protein sequence ID" value="KAL1835260.1"/>
    <property type="molecule type" value="Genomic_DNA"/>
</dbReference>
<protein>
    <submittedName>
        <fullName evidence="2">Uncharacterized protein</fullName>
    </submittedName>
</protein>
<feature type="region of interest" description="Disordered" evidence="1">
    <location>
        <begin position="1"/>
        <end position="67"/>
    </location>
</feature>
<gene>
    <name evidence="2" type="ORF">VTK73DRAFT_5907</name>
</gene>